<reference evidence="4" key="1">
    <citation type="journal article" date="2019" name="Int. J. Syst. Evol. Microbiol.">
        <title>The Global Catalogue of Microorganisms (GCM) 10K type strain sequencing project: providing services to taxonomists for standard genome sequencing and annotation.</title>
        <authorList>
            <consortium name="The Broad Institute Genomics Platform"/>
            <consortium name="The Broad Institute Genome Sequencing Center for Infectious Disease"/>
            <person name="Wu L."/>
            <person name="Ma J."/>
        </authorList>
    </citation>
    <scope>NUCLEOTIDE SEQUENCE [LARGE SCALE GENOMIC DNA]</scope>
    <source>
        <strain evidence="4">JCM 9088</strain>
    </source>
</reference>
<gene>
    <name evidence="3" type="ORF">GCM10010446_35620</name>
</gene>
<evidence type="ECO:0000313" key="4">
    <source>
        <dbReference type="Proteomes" id="UP001500403"/>
    </source>
</evidence>
<accession>A0ABP6JWS7</accession>
<dbReference type="Proteomes" id="UP001500403">
    <property type="component" value="Unassembled WGS sequence"/>
</dbReference>
<name>A0ABP6JWS7_9ACTN</name>
<protein>
    <recommendedName>
        <fullName evidence="2">Restriction endonuclease type IV Mrr domain-containing protein</fullName>
    </recommendedName>
</protein>
<dbReference type="InterPro" id="IPR011335">
    <property type="entry name" value="Restrct_endonuc-II-like"/>
</dbReference>
<dbReference type="InterPro" id="IPR007560">
    <property type="entry name" value="Restrct_endonuc_IV_Mrr"/>
</dbReference>
<feature type="transmembrane region" description="Helical" evidence="1">
    <location>
        <begin position="21"/>
        <end position="44"/>
    </location>
</feature>
<dbReference type="EMBL" id="BAAAUD010000036">
    <property type="protein sequence ID" value="GAA2947267.1"/>
    <property type="molecule type" value="Genomic_DNA"/>
</dbReference>
<proteinExistence type="predicted"/>
<feature type="domain" description="Restriction endonuclease type IV Mrr" evidence="2">
    <location>
        <begin position="130"/>
        <end position="241"/>
    </location>
</feature>
<dbReference type="SUPFAM" id="SSF52980">
    <property type="entry name" value="Restriction endonuclease-like"/>
    <property type="match status" value="1"/>
</dbReference>
<keyword evidence="1" id="KW-0812">Transmembrane</keyword>
<evidence type="ECO:0000259" key="2">
    <source>
        <dbReference type="Pfam" id="PF04471"/>
    </source>
</evidence>
<keyword evidence="1" id="KW-0472">Membrane</keyword>
<dbReference type="InterPro" id="IPR052906">
    <property type="entry name" value="Type_IV_Methyl-Rstrct_Enzyme"/>
</dbReference>
<evidence type="ECO:0000313" key="3">
    <source>
        <dbReference type="EMBL" id="GAA2947267.1"/>
    </source>
</evidence>
<dbReference type="Gene3D" id="3.40.1350.10">
    <property type="match status" value="1"/>
</dbReference>
<dbReference type="InterPro" id="IPR011856">
    <property type="entry name" value="tRNA_endonuc-like_dom_sf"/>
</dbReference>
<dbReference type="PANTHER" id="PTHR30015">
    <property type="entry name" value="MRR RESTRICTION SYSTEM PROTEIN"/>
    <property type="match status" value="1"/>
</dbReference>
<feature type="transmembrane region" description="Helical" evidence="1">
    <location>
        <begin position="50"/>
        <end position="68"/>
    </location>
</feature>
<sequence length="256" mass="26465">MPIPTRRSRTARRGPAFRLREIAFGLGLVVIVVCGVGLTFKAALGEGDNLPAAVLATVALGVVAAAVVRGGRRRRRGPGPAAVAGVDAVEAARGRAEVQYAEVQYTEAQPVETEPAEPAPAEAASVDYAAMDPDTFERSIAELCERDGCVEVQVVGGAGDLGADVIATTPDGRCVVIQCKRYGPANKVGSQDVQRFGGTCYAVHGAQVAAVVTTGEFTEPAAEYADQCGILCVDHQALTAWADGTGPAPWDHVPAV</sequence>
<dbReference type="Pfam" id="PF04471">
    <property type="entry name" value="Mrr_cat"/>
    <property type="match status" value="1"/>
</dbReference>
<keyword evidence="4" id="KW-1185">Reference proteome</keyword>
<evidence type="ECO:0000256" key="1">
    <source>
        <dbReference type="SAM" id="Phobius"/>
    </source>
</evidence>
<dbReference type="RefSeq" id="WP_344496228.1">
    <property type="nucleotide sequence ID" value="NZ_BAAAUD010000036.1"/>
</dbReference>
<organism evidence="3 4">
    <name type="scientific">Streptomyces enissocaesilis</name>
    <dbReference type="NCBI Taxonomy" id="332589"/>
    <lineage>
        <taxon>Bacteria</taxon>
        <taxon>Bacillati</taxon>
        <taxon>Actinomycetota</taxon>
        <taxon>Actinomycetes</taxon>
        <taxon>Kitasatosporales</taxon>
        <taxon>Streptomycetaceae</taxon>
        <taxon>Streptomyces</taxon>
        <taxon>Streptomyces rochei group</taxon>
    </lineage>
</organism>
<dbReference type="PANTHER" id="PTHR30015:SF6">
    <property type="entry name" value="SLL1429 PROTEIN"/>
    <property type="match status" value="1"/>
</dbReference>
<keyword evidence="1" id="KW-1133">Transmembrane helix</keyword>
<comment type="caution">
    <text evidence="3">The sequence shown here is derived from an EMBL/GenBank/DDBJ whole genome shotgun (WGS) entry which is preliminary data.</text>
</comment>